<dbReference type="GO" id="GO:0005576">
    <property type="term" value="C:extracellular region"/>
    <property type="evidence" value="ECO:0007669"/>
    <property type="project" value="UniProtKB-SubCell"/>
</dbReference>
<dbReference type="NCBIfam" id="TIGR01376">
    <property type="entry name" value="POMP_repeat"/>
    <property type="match status" value="3"/>
</dbReference>
<evidence type="ECO:0000256" key="3">
    <source>
        <dbReference type="ARBA" id="ARBA00004613"/>
    </source>
</evidence>
<dbReference type="SUPFAM" id="SSF51126">
    <property type="entry name" value="Pectin lyase-like"/>
    <property type="match status" value="2"/>
</dbReference>
<sequence>MKKIKTALATLLLTAVSTAYAIELSLNQSEFSAGDPLTLTLTNEDWSGEADIYIALTLPADETLYFLTPSGLVLDWLPFQQVQIAAGSRVILPIASLAPLPPGEYTFYAGVTVPDTLDIIGEIAMNSVIFVAGKLELGDISFPYGVVGRTYSFAIEPNSGMPPYQFSLISGTLPVGLTLSSESGLIQGTPSERGSAELTVQVTDARGDVDEIEGVLNVFGVLTFGEHGTFKGCNGLQMAFNASQDLDEIRIEQGTYECHGLEIPVGKNWENGIKISGGWGSRFDNQSDDPALTVFDGKGEGGILTVSSGVVTIEGLSFQNGSSYSGGAISAGATVNITNCSFSNNTASDGGAVYGSNNITNSRFSNNSATEHGGAVYGSNNISNSSFSSNSVYFRGGAVAYSDNITNSRFSSNSATEHGGAVYGSNNIINSSFSSNIAYGSGGAISDSNNITNSSFSSNSAYGSGGAVFYCSNITNSSFSSNSAYGSGGAVLSSCNIINSIFTSNSAGSGGAVYFIYSSNNIINSTLSKNSASHSGGAFYGGGTILNSIFAQNKAGEEANDITPNGEVDVDYTLVNNILGDVNLGTHNIMGDPRFVDAENGDFRLGAYSPAINVGDSSVIDEYSFLKDQAGNEIDLDGNRRIVGEAIDLGAYERQ</sequence>
<dbReference type="InterPro" id="IPR059226">
    <property type="entry name" value="Choice_anch_Q_dom"/>
</dbReference>
<evidence type="ECO:0000313" key="10">
    <source>
        <dbReference type="Proteomes" id="UP000030428"/>
    </source>
</evidence>
<keyword evidence="5 8" id="KW-0732">Signal</keyword>
<evidence type="ECO:0000256" key="8">
    <source>
        <dbReference type="SAM" id="SignalP"/>
    </source>
</evidence>
<protein>
    <submittedName>
        <fullName evidence="9">Uncharacterized protein</fullName>
    </submittedName>
</protein>
<dbReference type="GO" id="GO:0005509">
    <property type="term" value="F:calcium ion binding"/>
    <property type="evidence" value="ECO:0007669"/>
    <property type="project" value="InterPro"/>
</dbReference>
<evidence type="ECO:0000256" key="5">
    <source>
        <dbReference type="ARBA" id="ARBA00022729"/>
    </source>
</evidence>
<feature type="chain" id="PRO_5002020825" evidence="8">
    <location>
        <begin position="22"/>
        <end position="655"/>
    </location>
</feature>
<evidence type="ECO:0000256" key="6">
    <source>
        <dbReference type="ARBA" id="ARBA00023136"/>
    </source>
</evidence>
<keyword evidence="7" id="KW-0998">Cell outer membrane</keyword>
<dbReference type="AlphaFoldDB" id="A0A0A6PDA8"/>
<gene>
    <name evidence="9" type="ORF">PN36_29910</name>
</gene>
<dbReference type="SUPFAM" id="SSF49313">
    <property type="entry name" value="Cadherin-like"/>
    <property type="match status" value="1"/>
</dbReference>
<dbReference type="Pfam" id="PF02415">
    <property type="entry name" value="Chlam_PMP"/>
    <property type="match status" value="5"/>
</dbReference>
<dbReference type="NCBIfam" id="NF041518">
    <property type="entry name" value="choice_anch_Q"/>
    <property type="match status" value="1"/>
</dbReference>
<keyword evidence="10" id="KW-1185">Reference proteome</keyword>
<evidence type="ECO:0000256" key="7">
    <source>
        <dbReference type="ARBA" id="ARBA00023237"/>
    </source>
</evidence>
<accession>A0A0A6PDA8</accession>
<dbReference type="InterPro" id="IPR013783">
    <property type="entry name" value="Ig-like_fold"/>
</dbReference>
<name>A0A0A6PDA8_9GAMM</name>
<feature type="signal peptide" evidence="8">
    <location>
        <begin position="1"/>
        <end position="21"/>
    </location>
</feature>
<dbReference type="Gene3D" id="2.160.20.10">
    <property type="entry name" value="Single-stranded right-handed beta-helix, Pectin lyase-like"/>
    <property type="match status" value="1"/>
</dbReference>
<proteinExistence type="predicted"/>
<dbReference type="InterPro" id="IPR011050">
    <property type="entry name" value="Pectin_lyase_fold/virulence"/>
</dbReference>
<keyword evidence="6" id="KW-0472">Membrane</keyword>
<dbReference type="PANTHER" id="PTHR11319">
    <property type="entry name" value="G PROTEIN-COUPLED RECEPTOR-RELATED"/>
    <property type="match status" value="1"/>
</dbReference>
<organism evidence="9 10">
    <name type="scientific">Candidatus Thiomargarita nelsonii</name>
    <dbReference type="NCBI Taxonomy" id="1003181"/>
    <lineage>
        <taxon>Bacteria</taxon>
        <taxon>Pseudomonadati</taxon>
        <taxon>Pseudomonadota</taxon>
        <taxon>Gammaproteobacteria</taxon>
        <taxon>Thiotrichales</taxon>
        <taxon>Thiotrichaceae</taxon>
        <taxon>Thiomargarita</taxon>
    </lineage>
</organism>
<comment type="caution">
    <text evidence="9">The sequence shown here is derived from an EMBL/GenBank/DDBJ whole genome shotgun (WGS) entry which is preliminary data.</text>
</comment>
<dbReference type="Pfam" id="PF05345">
    <property type="entry name" value="He_PIG"/>
    <property type="match status" value="1"/>
</dbReference>
<dbReference type="InterPro" id="IPR003368">
    <property type="entry name" value="POMP_repeat"/>
</dbReference>
<evidence type="ECO:0000256" key="4">
    <source>
        <dbReference type="ARBA" id="ARBA00022525"/>
    </source>
</evidence>
<evidence type="ECO:0000313" key="9">
    <source>
        <dbReference type="EMBL" id="KHD08259.1"/>
    </source>
</evidence>
<evidence type="ECO:0000256" key="1">
    <source>
        <dbReference type="ARBA" id="ARBA00004196"/>
    </source>
</evidence>
<dbReference type="InterPro" id="IPR012334">
    <property type="entry name" value="Pectin_lyas_fold"/>
</dbReference>
<dbReference type="Proteomes" id="UP000030428">
    <property type="component" value="Unassembled WGS sequence"/>
</dbReference>
<dbReference type="EMBL" id="JSZA02000213">
    <property type="protein sequence ID" value="KHD08259.1"/>
    <property type="molecule type" value="Genomic_DNA"/>
</dbReference>
<comment type="subcellular location">
    <subcellularLocation>
        <location evidence="1">Cell envelope</location>
    </subcellularLocation>
    <subcellularLocation>
        <location evidence="2">Cell outer membrane</location>
    </subcellularLocation>
    <subcellularLocation>
        <location evidence="3">Secreted</location>
    </subcellularLocation>
</comment>
<reference evidence="9 10" key="1">
    <citation type="journal article" date="2016" name="Front. Microbiol.">
        <title>Single-Cell (Meta-)Genomics of a Dimorphic Candidatus Thiomargarita nelsonii Reveals Genomic Plasticity.</title>
        <authorList>
            <person name="Flood B.E."/>
            <person name="Fliss P."/>
            <person name="Jones D.S."/>
            <person name="Dick G.J."/>
            <person name="Jain S."/>
            <person name="Kaster A.K."/>
            <person name="Winkel M."/>
            <person name="Mussmann M."/>
            <person name="Bailey J."/>
        </authorList>
    </citation>
    <scope>NUCLEOTIDE SEQUENCE [LARGE SCALE GENOMIC DNA]</scope>
    <source>
        <strain evidence="9">Hydrate Ridge</strain>
    </source>
</reference>
<evidence type="ECO:0000256" key="2">
    <source>
        <dbReference type="ARBA" id="ARBA00004442"/>
    </source>
</evidence>
<keyword evidence="4" id="KW-0964">Secreted</keyword>
<dbReference type="GO" id="GO:0009279">
    <property type="term" value="C:cell outer membrane"/>
    <property type="evidence" value="ECO:0007669"/>
    <property type="project" value="UniProtKB-SubCell"/>
</dbReference>
<dbReference type="InterPro" id="IPR015919">
    <property type="entry name" value="Cadherin-like_sf"/>
</dbReference>
<dbReference type="PANTHER" id="PTHR11319:SF35">
    <property type="entry name" value="OUTER MEMBRANE PROTEIN PMPC-RELATED"/>
    <property type="match status" value="1"/>
</dbReference>
<dbReference type="Gene3D" id="2.60.40.10">
    <property type="entry name" value="Immunoglobulins"/>
    <property type="match status" value="1"/>
</dbReference>